<sequence>MRKSVMILVVALATAGRAEAQQDVQFSQYVFNGLSVNPAYAGYKETLYFNTTYRQQWAGLPGAPKTGTISLDGITNAREERVGIGGQITWDKLGPQSSMSLYGSYAYRIPLGYDQDRRLALGIGFGINQYALDGTDYKYLDADEPDIPLGKVSTWKPDARFGVYYTTPHSYYGLSVMDLFSIAGSQKLFFGNNTTYTTLRKTRHVYLTAGTEWEVSESIMLKPSFMLKEDFKGPTNVDFNVLVFLAQKVWTGLSYRSSFKMWSKEALKTDLGISNALSVMVEYFATDQLRIGYSYDFTTNGIGRYQTGSHELSIGMVFKRKAEE</sequence>
<dbReference type="NCBIfam" id="TIGR03519">
    <property type="entry name" value="T9SS_PorP_fam"/>
    <property type="match status" value="1"/>
</dbReference>
<keyword evidence="1" id="KW-0732">Signal</keyword>
<dbReference type="Pfam" id="PF11751">
    <property type="entry name" value="PorP_SprF"/>
    <property type="match status" value="1"/>
</dbReference>
<evidence type="ECO:0000313" key="3">
    <source>
        <dbReference type="Proteomes" id="UP000627292"/>
    </source>
</evidence>
<dbReference type="Proteomes" id="UP000627292">
    <property type="component" value="Unassembled WGS sequence"/>
</dbReference>
<dbReference type="RefSeq" id="WP_188952754.1">
    <property type="nucleotide sequence ID" value="NZ_BMIB01000003.1"/>
</dbReference>
<reference evidence="2" key="1">
    <citation type="journal article" date="2014" name="Int. J. Syst. Evol. Microbiol.">
        <title>Complete genome sequence of Corynebacterium casei LMG S-19264T (=DSM 44701T), isolated from a smear-ripened cheese.</title>
        <authorList>
            <consortium name="US DOE Joint Genome Institute (JGI-PGF)"/>
            <person name="Walter F."/>
            <person name="Albersmeier A."/>
            <person name="Kalinowski J."/>
            <person name="Ruckert C."/>
        </authorList>
    </citation>
    <scope>NUCLEOTIDE SEQUENCE</scope>
    <source>
        <strain evidence="2">CGMCC 1.15290</strain>
    </source>
</reference>
<reference evidence="2" key="2">
    <citation type="submission" date="2020-09" db="EMBL/GenBank/DDBJ databases">
        <authorList>
            <person name="Sun Q."/>
            <person name="Zhou Y."/>
        </authorList>
    </citation>
    <scope>NUCLEOTIDE SEQUENCE</scope>
    <source>
        <strain evidence="2">CGMCC 1.15290</strain>
    </source>
</reference>
<name>A0A917MWI4_9BACT</name>
<keyword evidence="3" id="KW-1185">Reference proteome</keyword>
<organism evidence="2 3">
    <name type="scientific">Filimonas zeae</name>
    <dbReference type="NCBI Taxonomy" id="1737353"/>
    <lineage>
        <taxon>Bacteria</taxon>
        <taxon>Pseudomonadati</taxon>
        <taxon>Bacteroidota</taxon>
        <taxon>Chitinophagia</taxon>
        <taxon>Chitinophagales</taxon>
        <taxon>Chitinophagaceae</taxon>
        <taxon>Filimonas</taxon>
    </lineage>
</organism>
<dbReference type="AlphaFoldDB" id="A0A917MWI4"/>
<dbReference type="InterPro" id="IPR019861">
    <property type="entry name" value="PorP/SprF_Bacteroidetes"/>
</dbReference>
<proteinExistence type="predicted"/>
<protein>
    <submittedName>
        <fullName evidence="2">Membrane protein</fullName>
    </submittedName>
</protein>
<gene>
    <name evidence="2" type="ORF">GCM10011379_25400</name>
</gene>
<evidence type="ECO:0000313" key="2">
    <source>
        <dbReference type="EMBL" id="GGH68778.1"/>
    </source>
</evidence>
<feature type="signal peptide" evidence="1">
    <location>
        <begin position="1"/>
        <end position="20"/>
    </location>
</feature>
<dbReference type="EMBL" id="BMIB01000003">
    <property type="protein sequence ID" value="GGH68778.1"/>
    <property type="molecule type" value="Genomic_DNA"/>
</dbReference>
<comment type="caution">
    <text evidence="2">The sequence shown here is derived from an EMBL/GenBank/DDBJ whole genome shotgun (WGS) entry which is preliminary data.</text>
</comment>
<evidence type="ECO:0000256" key="1">
    <source>
        <dbReference type="SAM" id="SignalP"/>
    </source>
</evidence>
<feature type="chain" id="PRO_5037715028" evidence="1">
    <location>
        <begin position="21"/>
        <end position="324"/>
    </location>
</feature>
<accession>A0A917MWI4</accession>